<name>A0P3J0_ROSAI</name>
<comment type="caution">
    <text evidence="1">The sequence shown here is derived from an EMBL/GenBank/DDBJ whole genome shotgun (WGS) entry which is preliminary data.</text>
</comment>
<dbReference type="GeneID" id="68849908"/>
<accession>A0P3J0</accession>
<dbReference type="RefSeq" id="WP_006940131.1">
    <property type="nucleotide sequence ID" value="NZ_AAUW01000031.1"/>
</dbReference>
<dbReference type="eggNOG" id="ENOG5032MG3">
    <property type="taxonomic scope" value="Bacteria"/>
</dbReference>
<gene>
    <name evidence="1" type="ORF">SIAM614_21450</name>
</gene>
<dbReference type="Proteomes" id="UP000004848">
    <property type="component" value="Unassembled WGS sequence"/>
</dbReference>
<organism evidence="1 2">
    <name type="scientific">Roseibium aggregatum (strain ATCC 25650 / DSM 13394 / JCM 20685 / NBRC 16684 / NCIMB 2208 / IAM 12614 / B1)</name>
    <name type="common">Stappia aggregata</name>
    <dbReference type="NCBI Taxonomy" id="384765"/>
    <lineage>
        <taxon>Bacteria</taxon>
        <taxon>Pseudomonadati</taxon>
        <taxon>Pseudomonadota</taxon>
        <taxon>Alphaproteobacteria</taxon>
        <taxon>Hyphomicrobiales</taxon>
        <taxon>Stappiaceae</taxon>
        <taxon>Roseibium</taxon>
    </lineage>
</organism>
<dbReference type="EMBL" id="AAUW01000031">
    <property type="protein sequence ID" value="EAV40438.1"/>
    <property type="molecule type" value="Genomic_DNA"/>
</dbReference>
<dbReference type="AlphaFoldDB" id="A0P3J0"/>
<protein>
    <submittedName>
        <fullName evidence="1">Uncharacterized protein</fullName>
    </submittedName>
</protein>
<sequence length="213" mass="24105">MSIQMELKVTSGKPIYRGHDHYWSVIKDLGKDNKHFTMHEVALRSNDRDDYAVADYIKRLHAAGFLEMLEQRVQVNRGAGHSLYNVYRLLKRQALAPIVNRDGTLGRQGLAQLQIWNAMRALPSFSLIELAVTASTPDVEIPRETAKRYVTHLNRAGYLHVLRESSNKVQGICRLKPSMNTGPNPPKILKTKMVYDPNRKEIMGAPLAEECAA</sequence>
<evidence type="ECO:0000313" key="1">
    <source>
        <dbReference type="EMBL" id="EAV40438.1"/>
    </source>
</evidence>
<reference evidence="1 2" key="1">
    <citation type="submission" date="2006-05" db="EMBL/GenBank/DDBJ databases">
        <authorList>
            <person name="King G."/>
            <person name="Ferriera S."/>
            <person name="Johnson J."/>
            <person name="Kravitz S."/>
            <person name="Beeson K."/>
            <person name="Sutton G."/>
            <person name="Rogers Y.-H."/>
            <person name="Friedman R."/>
            <person name="Frazier M."/>
            <person name="Venter J.C."/>
        </authorList>
    </citation>
    <scope>NUCLEOTIDE SEQUENCE [LARGE SCALE GENOMIC DNA]</scope>
    <source>
        <strain evidence="2">ATCC 25650 / DSM 13394 / JCM 20685 / NBRC 16684 / NCIMB 2208 / IAM 12614 / B1</strain>
    </source>
</reference>
<evidence type="ECO:0000313" key="2">
    <source>
        <dbReference type="Proteomes" id="UP000004848"/>
    </source>
</evidence>
<proteinExistence type="predicted"/>
<dbReference type="OrthoDB" id="8080957at2"/>